<dbReference type="InterPro" id="IPR020834">
    <property type="entry name" value="LipOase_CS"/>
</dbReference>
<evidence type="ECO:0000313" key="5">
    <source>
        <dbReference type="EnsemblMetazoa" id="XP_038060517.1"/>
    </source>
</evidence>
<proteinExistence type="predicted"/>
<evidence type="ECO:0000313" key="6">
    <source>
        <dbReference type="Proteomes" id="UP000887568"/>
    </source>
</evidence>
<dbReference type="EnsemblMetazoa" id="XM_038204589.1">
    <property type="protein sequence ID" value="XP_038060517.1"/>
    <property type="gene ID" value="LOC119731420"/>
</dbReference>
<evidence type="ECO:0000259" key="4">
    <source>
        <dbReference type="PROSITE" id="PS51393"/>
    </source>
</evidence>
<dbReference type="RefSeq" id="XP_038060517.1">
    <property type="nucleotide sequence ID" value="XM_038204589.1"/>
</dbReference>
<dbReference type="Proteomes" id="UP000887568">
    <property type="component" value="Unplaced"/>
</dbReference>
<dbReference type="GO" id="GO:0016702">
    <property type="term" value="F:oxidoreductase activity, acting on single donors with incorporation of molecular oxygen, incorporation of two atoms of oxygen"/>
    <property type="evidence" value="ECO:0007669"/>
    <property type="project" value="InterPro"/>
</dbReference>
<dbReference type="PROSITE" id="PS51393">
    <property type="entry name" value="LIPOXYGENASE_3"/>
    <property type="match status" value="1"/>
</dbReference>
<organism evidence="5 6">
    <name type="scientific">Patiria miniata</name>
    <name type="common">Bat star</name>
    <name type="synonym">Asterina miniata</name>
    <dbReference type="NCBI Taxonomy" id="46514"/>
    <lineage>
        <taxon>Eukaryota</taxon>
        <taxon>Metazoa</taxon>
        <taxon>Echinodermata</taxon>
        <taxon>Eleutherozoa</taxon>
        <taxon>Asterozoa</taxon>
        <taxon>Asteroidea</taxon>
        <taxon>Valvatacea</taxon>
        <taxon>Valvatida</taxon>
        <taxon>Asterinidae</taxon>
        <taxon>Patiria</taxon>
    </lineage>
</organism>
<keyword evidence="2" id="KW-0223">Dioxygenase</keyword>
<keyword evidence="6" id="KW-1185">Reference proteome</keyword>
<accession>A0A914A9J1</accession>
<reference evidence="5" key="1">
    <citation type="submission" date="2022-11" db="UniProtKB">
        <authorList>
            <consortium name="EnsemblMetazoa"/>
        </authorList>
    </citation>
    <scope>IDENTIFICATION</scope>
</reference>
<evidence type="ECO:0000256" key="1">
    <source>
        <dbReference type="ARBA" id="ARBA00022723"/>
    </source>
</evidence>
<protein>
    <recommendedName>
        <fullName evidence="4">Lipoxygenase domain-containing protein</fullName>
    </recommendedName>
</protein>
<dbReference type="SUPFAM" id="SSF48484">
    <property type="entry name" value="Lipoxigenase"/>
    <property type="match status" value="1"/>
</dbReference>
<dbReference type="GO" id="GO:0046872">
    <property type="term" value="F:metal ion binding"/>
    <property type="evidence" value="ECO:0007669"/>
    <property type="project" value="UniProtKB-KW"/>
</dbReference>
<dbReference type="InterPro" id="IPR036226">
    <property type="entry name" value="LipOase_C_sf"/>
</dbReference>
<keyword evidence="1" id="KW-0479">Metal-binding</keyword>
<dbReference type="Pfam" id="PF00305">
    <property type="entry name" value="Lipoxygenase"/>
    <property type="match status" value="1"/>
</dbReference>
<dbReference type="InterPro" id="IPR000907">
    <property type="entry name" value="LipOase"/>
</dbReference>
<evidence type="ECO:0000256" key="2">
    <source>
        <dbReference type="ARBA" id="ARBA00022964"/>
    </source>
</evidence>
<dbReference type="GO" id="GO:0034440">
    <property type="term" value="P:lipid oxidation"/>
    <property type="evidence" value="ECO:0007669"/>
    <property type="project" value="InterPro"/>
</dbReference>
<dbReference type="OrthoDB" id="407298at2759"/>
<dbReference type="PROSITE" id="PS00081">
    <property type="entry name" value="LIPOXYGENASE_2"/>
    <property type="match status" value="1"/>
</dbReference>
<dbReference type="AlphaFoldDB" id="A0A914A9J1"/>
<dbReference type="GeneID" id="119731420"/>
<feature type="domain" description="Lipoxygenase" evidence="4">
    <location>
        <begin position="1"/>
        <end position="174"/>
    </location>
</feature>
<dbReference type="PRINTS" id="PR00087">
    <property type="entry name" value="LIPOXYGENASE"/>
</dbReference>
<dbReference type="InterPro" id="IPR013819">
    <property type="entry name" value="LipOase_C"/>
</dbReference>
<evidence type="ECO:0000256" key="3">
    <source>
        <dbReference type="ARBA" id="ARBA00023002"/>
    </source>
</evidence>
<sequence>MALRCLCLAVTDEMLQPIIEGLNIQEAIRSKRLFIVDYSVLKDIKTTDNRIVCAPIALLFVNKAKTLMPVAIQLYQDPSEENPVFLPTDPEYTWMLAKMWFNNADGAVHESVAHLGFTHLICETMAVAANRCLSPSHPIFKILAPHFLYVMAINRFAIILKNTTAEISHILCHK</sequence>
<keyword evidence="3" id="KW-0560">Oxidoreductase</keyword>
<name>A0A914A9J1_PATMI</name>
<dbReference type="PANTHER" id="PTHR11771">
    <property type="entry name" value="LIPOXYGENASE"/>
    <property type="match status" value="1"/>
</dbReference>
<dbReference type="Gene3D" id="3.10.450.60">
    <property type="match status" value="1"/>
</dbReference>
<dbReference type="Gene3D" id="1.20.245.10">
    <property type="entry name" value="Lipoxygenase-1, Domain 5"/>
    <property type="match status" value="1"/>
</dbReference>